<dbReference type="AlphaFoldDB" id="A0A179FS82"/>
<dbReference type="Proteomes" id="UP000078397">
    <property type="component" value="Unassembled WGS sequence"/>
</dbReference>
<proteinExistence type="predicted"/>
<dbReference type="KEGG" id="pchm:VFPPC_15776"/>
<gene>
    <name evidence="1" type="ORF">VFPPC_15776</name>
</gene>
<protein>
    <submittedName>
        <fullName evidence="1">Uncharacterized protein</fullName>
    </submittedName>
</protein>
<dbReference type="RefSeq" id="XP_018144910.1">
    <property type="nucleotide sequence ID" value="XM_018293529.1"/>
</dbReference>
<reference evidence="1 2" key="1">
    <citation type="journal article" date="2016" name="PLoS Pathog.">
        <title>Biosynthesis of antibiotic leucinostatins in bio-control fungus Purpureocillium lilacinum and their inhibition on phytophthora revealed by genome mining.</title>
        <authorList>
            <person name="Wang G."/>
            <person name="Liu Z."/>
            <person name="Lin R."/>
            <person name="Li E."/>
            <person name="Mao Z."/>
            <person name="Ling J."/>
            <person name="Yang Y."/>
            <person name="Yin W.B."/>
            <person name="Xie B."/>
        </authorList>
    </citation>
    <scope>NUCLEOTIDE SEQUENCE [LARGE SCALE GENOMIC DNA]</scope>
    <source>
        <strain evidence="1">170</strain>
    </source>
</reference>
<sequence>MVYEAESQCVFCSLPILDLPGRVEISWLWSRLTRPELWSYTQTSKLTFDGVSCSSHLPLSRWRTRVKQGDTIVMRAHMRYMSYIPPCNGLRI</sequence>
<organism evidence="1 2">
    <name type="scientific">Pochonia chlamydosporia 170</name>
    <dbReference type="NCBI Taxonomy" id="1380566"/>
    <lineage>
        <taxon>Eukaryota</taxon>
        <taxon>Fungi</taxon>
        <taxon>Dikarya</taxon>
        <taxon>Ascomycota</taxon>
        <taxon>Pezizomycotina</taxon>
        <taxon>Sordariomycetes</taxon>
        <taxon>Hypocreomycetidae</taxon>
        <taxon>Hypocreales</taxon>
        <taxon>Clavicipitaceae</taxon>
        <taxon>Pochonia</taxon>
    </lineage>
</organism>
<dbReference type="GeneID" id="28857523"/>
<evidence type="ECO:0000313" key="2">
    <source>
        <dbReference type="Proteomes" id="UP000078397"/>
    </source>
</evidence>
<evidence type="ECO:0000313" key="1">
    <source>
        <dbReference type="EMBL" id="OAQ68060.1"/>
    </source>
</evidence>
<dbReference type="EMBL" id="LSBJ02000003">
    <property type="protein sequence ID" value="OAQ68060.1"/>
    <property type="molecule type" value="Genomic_DNA"/>
</dbReference>
<comment type="caution">
    <text evidence="1">The sequence shown here is derived from an EMBL/GenBank/DDBJ whole genome shotgun (WGS) entry which is preliminary data.</text>
</comment>
<keyword evidence="2" id="KW-1185">Reference proteome</keyword>
<accession>A0A179FS82</accession>
<name>A0A179FS82_METCM</name>